<evidence type="ECO:0000313" key="2">
    <source>
        <dbReference type="EMBL" id="KAF0034748.1"/>
    </source>
</evidence>
<gene>
    <name evidence="2" type="ORF">F2P81_012506</name>
</gene>
<evidence type="ECO:0000313" key="3">
    <source>
        <dbReference type="Proteomes" id="UP000438429"/>
    </source>
</evidence>
<protein>
    <submittedName>
        <fullName evidence="2">Uncharacterized protein</fullName>
    </submittedName>
</protein>
<dbReference type="EMBL" id="VEVO01000011">
    <property type="protein sequence ID" value="KAF0034748.1"/>
    <property type="molecule type" value="Genomic_DNA"/>
</dbReference>
<organism evidence="2 3">
    <name type="scientific">Scophthalmus maximus</name>
    <name type="common">Turbot</name>
    <name type="synonym">Psetta maxima</name>
    <dbReference type="NCBI Taxonomy" id="52904"/>
    <lineage>
        <taxon>Eukaryota</taxon>
        <taxon>Metazoa</taxon>
        <taxon>Chordata</taxon>
        <taxon>Craniata</taxon>
        <taxon>Vertebrata</taxon>
        <taxon>Euteleostomi</taxon>
        <taxon>Actinopterygii</taxon>
        <taxon>Neopterygii</taxon>
        <taxon>Teleostei</taxon>
        <taxon>Neoteleostei</taxon>
        <taxon>Acanthomorphata</taxon>
        <taxon>Carangaria</taxon>
        <taxon>Pleuronectiformes</taxon>
        <taxon>Pleuronectoidei</taxon>
        <taxon>Scophthalmidae</taxon>
        <taxon>Scophthalmus</taxon>
    </lineage>
</organism>
<accession>A0A6A4SRK1</accession>
<sequence>MQTKASFTVIPHWKVLMKTTPPISVTLIMAVSTQHIASALSRSSNKDAAGAAGPETLRSSHATYCSSRRQVDPLRCSYSVKRSMTRVTNKETPSVQITGILSEAGGKVEKEEEEEDDEEEEEEEEVSLVEEHLNT</sequence>
<evidence type="ECO:0000256" key="1">
    <source>
        <dbReference type="SAM" id="MobiDB-lite"/>
    </source>
</evidence>
<dbReference type="Proteomes" id="UP000438429">
    <property type="component" value="Unassembled WGS sequence"/>
</dbReference>
<feature type="region of interest" description="Disordered" evidence="1">
    <location>
        <begin position="100"/>
        <end position="135"/>
    </location>
</feature>
<dbReference type="AlphaFoldDB" id="A0A6A4SRK1"/>
<feature type="compositionally biased region" description="Acidic residues" evidence="1">
    <location>
        <begin position="111"/>
        <end position="128"/>
    </location>
</feature>
<proteinExistence type="predicted"/>
<reference evidence="2 3" key="1">
    <citation type="submission" date="2019-06" db="EMBL/GenBank/DDBJ databases">
        <title>Draft genomes of female and male turbot (Scophthalmus maximus).</title>
        <authorList>
            <person name="Xu H."/>
            <person name="Xu X.-W."/>
            <person name="Shao C."/>
            <person name="Chen S."/>
        </authorList>
    </citation>
    <scope>NUCLEOTIDE SEQUENCE [LARGE SCALE GENOMIC DNA]</scope>
    <source>
        <strain evidence="2">Ysfricsl-2016a</strain>
        <tissue evidence="2">Blood</tissue>
    </source>
</reference>
<comment type="caution">
    <text evidence="2">The sequence shown here is derived from an EMBL/GenBank/DDBJ whole genome shotgun (WGS) entry which is preliminary data.</text>
</comment>
<name>A0A6A4SRK1_SCOMX</name>